<dbReference type="AlphaFoldDB" id="A0A8D8PP70"/>
<accession>A0A8D8PP70</accession>
<dbReference type="EMBL" id="HBUF01017347">
    <property type="protein sequence ID" value="CAG6610177.1"/>
    <property type="molecule type" value="Transcribed_RNA"/>
</dbReference>
<keyword evidence="1" id="KW-0732">Signal</keyword>
<name>A0A8D8PP70_9HEMI</name>
<feature type="signal peptide" evidence="1">
    <location>
        <begin position="1"/>
        <end position="26"/>
    </location>
</feature>
<organism evidence="2">
    <name type="scientific">Cacopsylla melanoneura</name>
    <dbReference type="NCBI Taxonomy" id="428564"/>
    <lineage>
        <taxon>Eukaryota</taxon>
        <taxon>Metazoa</taxon>
        <taxon>Ecdysozoa</taxon>
        <taxon>Arthropoda</taxon>
        <taxon>Hexapoda</taxon>
        <taxon>Insecta</taxon>
        <taxon>Pterygota</taxon>
        <taxon>Neoptera</taxon>
        <taxon>Paraneoptera</taxon>
        <taxon>Hemiptera</taxon>
        <taxon>Sternorrhyncha</taxon>
        <taxon>Psylloidea</taxon>
        <taxon>Psyllidae</taxon>
        <taxon>Psyllinae</taxon>
        <taxon>Cacopsylla</taxon>
    </lineage>
</organism>
<evidence type="ECO:0000313" key="2">
    <source>
        <dbReference type="EMBL" id="CAG6610177.1"/>
    </source>
</evidence>
<protein>
    <submittedName>
        <fullName evidence="2">Uncharacterized protein</fullName>
    </submittedName>
</protein>
<dbReference type="EMBL" id="HBUF01289256">
    <property type="protein sequence ID" value="CAG6688881.1"/>
    <property type="molecule type" value="Transcribed_RNA"/>
</dbReference>
<proteinExistence type="predicted"/>
<evidence type="ECO:0000256" key="1">
    <source>
        <dbReference type="SAM" id="SignalP"/>
    </source>
</evidence>
<sequence length="135" mass="14631">MTLLHLQLSLAMTLSYILLQFHVVHTIPTTPGAGPTHGAEHEDLLPTKALEICRSIRTTLCVAGNPDSSQLCELLAKTAGGADFKCEEENACTFNLAINGTNKRLYVSHSMKISAAGPTSVTYKTCKNHLLLYTM</sequence>
<feature type="chain" id="PRO_5036261740" evidence="1">
    <location>
        <begin position="27"/>
        <end position="135"/>
    </location>
</feature>
<dbReference type="EMBL" id="HBUF01017348">
    <property type="protein sequence ID" value="CAG6610178.1"/>
    <property type="molecule type" value="Transcribed_RNA"/>
</dbReference>
<reference evidence="2" key="1">
    <citation type="submission" date="2021-05" db="EMBL/GenBank/DDBJ databases">
        <authorList>
            <person name="Alioto T."/>
            <person name="Alioto T."/>
            <person name="Gomez Garrido J."/>
        </authorList>
    </citation>
    <scope>NUCLEOTIDE SEQUENCE</scope>
</reference>